<dbReference type="PROSITE" id="PS00094">
    <property type="entry name" value="C5_MTASE_1"/>
    <property type="match status" value="1"/>
</dbReference>
<evidence type="ECO:0000313" key="10">
    <source>
        <dbReference type="Proteomes" id="UP000183076"/>
    </source>
</evidence>
<accession>A0A1H3DII9</accession>
<dbReference type="InterPro" id="IPR018117">
    <property type="entry name" value="C5_DNA_meth_AS"/>
</dbReference>
<evidence type="ECO:0000256" key="5">
    <source>
        <dbReference type="ARBA" id="ARBA00047422"/>
    </source>
</evidence>
<dbReference type="InterPro" id="IPR001525">
    <property type="entry name" value="C5_MeTfrase"/>
</dbReference>
<dbReference type="GO" id="GO:0032259">
    <property type="term" value="P:methylation"/>
    <property type="evidence" value="ECO:0007669"/>
    <property type="project" value="UniProtKB-KW"/>
</dbReference>
<keyword evidence="3 6" id="KW-0949">S-adenosyl-L-methionine</keyword>
<dbReference type="PROSITE" id="PS51679">
    <property type="entry name" value="SAM_MT_C5"/>
    <property type="match status" value="1"/>
</dbReference>
<dbReference type="Pfam" id="PF00145">
    <property type="entry name" value="DNA_methylase"/>
    <property type="match status" value="1"/>
</dbReference>
<dbReference type="GO" id="GO:0003886">
    <property type="term" value="F:DNA (cytosine-5-)-methyltransferase activity"/>
    <property type="evidence" value="ECO:0007669"/>
    <property type="project" value="UniProtKB-EC"/>
</dbReference>
<dbReference type="RefSeq" id="WP_074637586.1">
    <property type="nucleotide sequence ID" value="NZ_FNNB01000011.1"/>
</dbReference>
<dbReference type="AlphaFoldDB" id="A0A1H3DII9"/>
<dbReference type="PRINTS" id="PR00105">
    <property type="entry name" value="C5METTRFRASE"/>
</dbReference>
<keyword evidence="4" id="KW-0680">Restriction system</keyword>
<keyword evidence="2 6" id="KW-0808">Transferase</keyword>
<evidence type="ECO:0000256" key="7">
    <source>
        <dbReference type="RuleBase" id="RU000416"/>
    </source>
</evidence>
<protein>
    <recommendedName>
        <fullName evidence="8">Cytosine-specific methyltransferase</fullName>
        <ecNumber evidence="8">2.1.1.37</ecNumber>
    </recommendedName>
</protein>
<dbReference type="GO" id="GO:0009307">
    <property type="term" value="P:DNA restriction-modification system"/>
    <property type="evidence" value="ECO:0007669"/>
    <property type="project" value="UniProtKB-KW"/>
</dbReference>
<feature type="active site" evidence="6">
    <location>
        <position position="72"/>
    </location>
</feature>
<dbReference type="Proteomes" id="UP000183076">
    <property type="component" value="Unassembled WGS sequence"/>
</dbReference>
<name>A0A1H3DII9_9RHOB</name>
<keyword evidence="1 6" id="KW-0489">Methyltransferase</keyword>
<comment type="similarity">
    <text evidence="6 7">Belongs to the class I-like SAM-binding methyltransferase superfamily. C5-methyltransferase family.</text>
</comment>
<evidence type="ECO:0000313" key="9">
    <source>
        <dbReference type="EMBL" id="SDX66130.1"/>
    </source>
</evidence>
<comment type="catalytic activity">
    <reaction evidence="5 8">
        <text>a 2'-deoxycytidine in DNA + S-adenosyl-L-methionine = a 5-methyl-2'-deoxycytidine in DNA + S-adenosyl-L-homocysteine + H(+)</text>
        <dbReference type="Rhea" id="RHEA:13681"/>
        <dbReference type="Rhea" id="RHEA-COMP:11369"/>
        <dbReference type="Rhea" id="RHEA-COMP:11370"/>
        <dbReference type="ChEBI" id="CHEBI:15378"/>
        <dbReference type="ChEBI" id="CHEBI:57856"/>
        <dbReference type="ChEBI" id="CHEBI:59789"/>
        <dbReference type="ChEBI" id="CHEBI:85452"/>
        <dbReference type="ChEBI" id="CHEBI:85454"/>
        <dbReference type="EC" id="2.1.1.37"/>
    </reaction>
</comment>
<dbReference type="InterPro" id="IPR050750">
    <property type="entry name" value="C5-MTase"/>
</dbReference>
<sequence>MTFYEFFAGGGMVRAGLGARWRCLFANDVSPQKARIYGRNWGGDTLVLADIAALTSADLPDMPDLVWGSFPCQDLSVAGAGAGLAGQRSGSFWSLIGVLHDLKDQGRAPPLIALENVLGTLSANGGADFTALCQAVAELGYDLGAVVMDAADFLPQSRPRLFIIAVRKGITPPDAVVASGPHSPWHPPAIVSAYQRLPQRLQKSWRWWAMPTPAPRVLELADLIETGLPADNWDTPLKTNRLLLMMNETHLQKVAVAKAQGGTVIGTIYKRMRVEQGQKFQRAEVRFDDLAGCLRTPGGGSSLQHLLVVSPEAIRSRVMSPRETARLMGLRDSYVLPEKALEAYQLTGDGVAVPVVRYLAKWLLEPIVGGGSPWKHGTVS</sequence>
<organism evidence="9 10">
    <name type="scientific">Sulfitobacter pontiacus</name>
    <dbReference type="NCBI Taxonomy" id="60137"/>
    <lineage>
        <taxon>Bacteria</taxon>
        <taxon>Pseudomonadati</taxon>
        <taxon>Pseudomonadota</taxon>
        <taxon>Alphaproteobacteria</taxon>
        <taxon>Rhodobacterales</taxon>
        <taxon>Roseobacteraceae</taxon>
        <taxon>Sulfitobacter</taxon>
    </lineage>
</organism>
<dbReference type="Gene3D" id="3.40.50.150">
    <property type="entry name" value="Vaccinia Virus protein VP39"/>
    <property type="match status" value="1"/>
</dbReference>
<dbReference type="STRING" id="60137.SAMN04488041_11110"/>
<evidence type="ECO:0000256" key="4">
    <source>
        <dbReference type="ARBA" id="ARBA00022747"/>
    </source>
</evidence>
<dbReference type="EMBL" id="FNNB01000011">
    <property type="protein sequence ID" value="SDX66130.1"/>
    <property type="molecule type" value="Genomic_DNA"/>
</dbReference>
<dbReference type="NCBIfam" id="TIGR00675">
    <property type="entry name" value="dcm"/>
    <property type="match status" value="1"/>
</dbReference>
<dbReference type="EC" id="2.1.1.37" evidence="8"/>
<reference evidence="10" key="1">
    <citation type="submission" date="2016-10" db="EMBL/GenBank/DDBJ databases">
        <authorList>
            <person name="Varghese N."/>
            <person name="Submissions S."/>
        </authorList>
    </citation>
    <scope>NUCLEOTIDE SEQUENCE [LARGE SCALE GENOMIC DNA]</scope>
    <source>
        <strain evidence="10">DSM 10014</strain>
    </source>
</reference>
<proteinExistence type="inferred from homology"/>
<dbReference type="Gene3D" id="3.90.120.10">
    <property type="entry name" value="DNA Methylase, subunit A, domain 2"/>
    <property type="match status" value="1"/>
</dbReference>
<evidence type="ECO:0000256" key="6">
    <source>
        <dbReference type="PROSITE-ProRule" id="PRU01016"/>
    </source>
</evidence>
<evidence type="ECO:0000256" key="3">
    <source>
        <dbReference type="ARBA" id="ARBA00022691"/>
    </source>
</evidence>
<evidence type="ECO:0000256" key="8">
    <source>
        <dbReference type="RuleBase" id="RU000417"/>
    </source>
</evidence>
<dbReference type="PANTHER" id="PTHR46098">
    <property type="entry name" value="TRNA (CYTOSINE(38)-C(5))-METHYLTRANSFERASE"/>
    <property type="match status" value="1"/>
</dbReference>
<dbReference type="InterPro" id="IPR029063">
    <property type="entry name" value="SAM-dependent_MTases_sf"/>
</dbReference>
<gene>
    <name evidence="9" type="ORF">SAMN04488041_11110</name>
</gene>
<dbReference type="SUPFAM" id="SSF53335">
    <property type="entry name" value="S-adenosyl-L-methionine-dependent methyltransferases"/>
    <property type="match status" value="1"/>
</dbReference>
<evidence type="ECO:0000256" key="1">
    <source>
        <dbReference type="ARBA" id="ARBA00022603"/>
    </source>
</evidence>
<evidence type="ECO:0000256" key="2">
    <source>
        <dbReference type="ARBA" id="ARBA00022679"/>
    </source>
</evidence>
<dbReference type="PANTHER" id="PTHR46098:SF1">
    <property type="entry name" value="TRNA (CYTOSINE(38)-C(5))-METHYLTRANSFERASE"/>
    <property type="match status" value="1"/>
</dbReference>